<evidence type="ECO:0000259" key="10">
    <source>
        <dbReference type="Pfam" id="PF09976"/>
    </source>
</evidence>
<sequence length="227" mass="25006">MATHLDLEEQEQLDQLKAFWKQYGNLITWVLILALGGYAGWMGWSNWQREQSVKAGVLFEELEKAAQAGDVEKTVRVFGDMKERFGRTGYAQQSALLTAKLQHEKGQGEAARATLGWAAENASEDEYRTVARLRLAGLLLDEKKYDEALKQLDGASSKEFAGLVADRRGDVLLAQGKKDDAKAAYLQAWRAIEETVEYRRIVEAKLAALGAAPAEAPKADAFSGAGK</sequence>
<evidence type="ECO:0000256" key="1">
    <source>
        <dbReference type="ARBA" id="ARBA00004401"/>
    </source>
</evidence>
<dbReference type="PANTHER" id="PTHR38035">
    <property type="entry name" value="UPF0070 PROTEIN YFGM"/>
    <property type="match status" value="1"/>
</dbReference>
<comment type="similarity">
    <text evidence="7">Belongs to the YfgM family.</text>
</comment>
<organism evidence="11 12">
    <name type="scientific">Piscinibacter gummiphilus</name>
    <dbReference type="NCBI Taxonomy" id="946333"/>
    <lineage>
        <taxon>Bacteria</taxon>
        <taxon>Pseudomonadati</taxon>
        <taxon>Pseudomonadota</taxon>
        <taxon>Betaproteobacteria</taxon>
        <taxon>Burkholderiales</taxon>
        <taxon>Sphaerotilaceae</taxon>
        <taxon>Piscinibacter</taxon>
    </lineage>
</organism>
<keyword evidence="3 9" id="KW-0812">Transmembrane</keyword>
<dbReference type="SUPFAM" id="SSF48452">
    <property type="entry name" value="TPR-like"/>
    <property type="match status" value="1"/>
</dbReference>
<dbReference type="Gene3D" id="1.25.40.10">
    <property type="entry name" value="Tetratricopeptide repeat domain"/>
    <property type="match status" value="1"/>
</dbReference>
<dbReference type="InterPro" id="IPR011990">
    <property type="entry name" value="TPR-like_helical_dom_sf"/>
</dbReference>
<keyword evidence="4 9" id="KW-1133">Transmembrane helix</keyword>
<evidence type="ECO:0000256" key="7">
    <source>
        <dbReference type="ARBA" id="ARBA00024197"/>
    </source>
</evidence>
<evidence type="ECO:0000256" key="6">
    <source>
        <dbReference type="ARBA" id="ARBA00023186"/>
    </source>
</evidence>
<keyword evidence="5 9" id="KW-0472">Membrane</keyword>
<comment type="subcellular location">
    <subcellularLocation>
        <location evidence="1">Cell membrane</location>
        <topology evidence="1">Single-pass type II membrane protein</topology>
    </subcellularLocation>
</comment>
<dbReference type="Pfam" id="PF09976">
    <property type="entry name" value="TPR_21"/>
    <property type="match status" value="1"/>
</dbReference>
<keyword evidence="2" id="KW-1003">Cell membrane</keyword>
<dbReference type="PIRSF" id="PIRSF006170">
    <property type="entry name" value="YfgM"/>
    <property type="match status" value="1"/>
</dbReference>
<name>A0ABZ0D0A5_9BURK</name>
<keyword evidence="12" id="KW-1185">Reference proteome</keyword>
<keyword evidence="6" id="KW-0143">Chaperone</keyword>
<evidence type="ECO:0000256" key="2">
    <source>
        <dbReference type="ARBA" id="ARBA00022475"/>
    </source>
</evidence>
<evidence type="ECO:0000256" key="8">
    <source>
        <dbReference type="ARBA" id="ARBA00024235"/>
    </source>
</evidence>
<dbReference type="RefSeq" id="WP_316703571.1">
    <property type="nucleotide sequence ID" value="NZ_CP136336.1"/>
</dbReference>
<evidence type="ECO:0000313" key="12">
    <source>
        <dbReference type="Proteomes" id="UP001303946"/>
    </source>
</evidence>
<dbReference type="EMBL" id="CP136336">
    <property type="protein sequence ID" value="WOB10674.1"/>
    <property type="molecule type" value="Genomic_DNA"/>
</dbReference>
<dbReference type="Proteomes" id="UP001303946">
    <property type="component" value="Chromosome"/>
</dbReference>
<dbReference type="InterPro" id="IPR026039">
    <property type="entry name" value="YfgM"/>
</dbReference>
<reference evidence="11 12" key="1">
    <citation type="submission" date="2023-10" db="EMBL/GenBank/DDBJ databases">
        <title>Bacteria for the degradation of biodegradable plastic PBAT(Polybutylene adipate terephthalate).</title>
        <authorList>
            <person name="Weon H.-Y."/>
            <person name="Yeon J."/>
        </authorList>
    </citation>
    <scope>NUCLEOTIDE SEQUENCE [LARGE SCALE GENOMIC DNA]</scope>
    <source>
        <strain evidence="11 12">SBD 7-3</strain>
    </source>
</reference>
<evidence type="ECO:0000256" key="4">
    <source>
        <dbReference type="ARBA" id="ARBA00022989"/>
    </source>
</evidence>
<feature type="domain" description="Ancillary SecYEG translocon subunit/Cell division coordinator CpoB TPR" evidence="10">
    <location>
        <begin position="17"/>
        <end position="210"/>
    </location>
</feature>
<evidence type="ECO:0000256" key="9">
    <source>
        <dbReference type="SAM" id="Phobius"/>
    </source>
</evidence>
<feature type="transmembrane region" description="Helical" evidence="9">
    <location>
        <begin position="26"/>
        <end position="44"/>
    </location>
</feature>
<gene>
    <name evidence="11" type="ORF">RXV79_11590</name>
</gene>
<evidence type="ECO:0000256" key="3">
    <source>
        <dbReference type="ARBA" id="ARBA00022692"/>
    </source>
</evidence>
<accession>A0ABZ0D0A5</accession>
<dbReference type="InterPro" id="IPR018704">
    <property type="entry name" value="SecYEG/CpoB_TPR"/>
</dbReference>
<protein>
    <recommendedName>
        <fullName evidence="8">Ancillary SecYEG translocon subunit</fullName>
    </recommendedName>
</protein>
<evidence type="ECO:0000256" key="5">
    <source>
        <dbReference type="ARBA" id="ARBA00023136"/>
    </source>
</evidence>
<dbReference type="PANTHER" id="PTHR38035:SF1">
    <property type="entry name" value="ANCILLARY SECYEG TRANSLOCON SUBUNIT"/>
    <property type="match status" value="1"/>
</dbReference>
<evidence type="ECO:0000313" key="11">
    <source>
        <dbReference type="EMBL" id="WOB10674.1"/>
    </source>
</evidence>
<proteinExistence type="inferred from homology"/>